<evidence type="ECO:0008006" key="3">
    <source>
        <dbReference type="Google" id="ProtNLM"/>
    </source>
</evidence>
<gene>
    <name evidence="1" type="ORF">P0O24_11645</name>
</gene>
<proteinExistence type="predicted"/>
<dbReference type="RefSeq" id="WP_316969929.1">
    <property type="nucleotide sequence ID" value="NZ_JARFPL010000055.1"/>
</dbReference>
<comment type="caution">
    <text evidence="1">The sequence shown here is derived from an EMBL/GenBank/DDBJ whole genome shotgun (WGS) entry which is preliminary data.</text>
</comment>
<protein>
    <recommendedName>
        <fullName evidence="3">Adhesin</fullName>
    </recommendedName>
</protein>
<dbReference type="EMBL" id="JARFPL010000055">
    <property type="protein sequence ID" value="MDF0594234.1"/>
    <property type="molecule type" value="Genomic_DNA"/>
</dbReference>
<dbReference type="Proteomes" id="UP001215956">
    <property type="component" value="Unassembled WGS sequence"/>
</dbReference>
<reference evidence="1 2" key="1">
    <citation type="submission" date="2023-03" db="EMBL/GenBank/DDBJ databases">
        <title>Whole genome sequencing of Methanotrichaceae archaeon M04Ac.</title>
        <authorList>
            <person name="Khomyakova M.A."/>
            <person name="Merkel A.Y."/>
            <person name="Slobodkin A.I."/>
        </authorList>
    </citation>
    <scope>NUCLEOTIDE SEQUENCE [LARGE SCALE GENOMIC DNA]</scope>
    <source>
        <strain evidence="1 2">M04Ac</strain>
    </source>
</reference>
<evidence type="ECO:0000313" key="2">
    <source>
        <dbReference type="Proteomes" id="UP001215956"/>
    </source>
</evidence>
<keyword evidence="2" id="KW-1185">Reference proteome</keyword>
<sequence length="112" mass="12464">MKKMIEITDAAAEKLLMRAEEGKVVKLFKTSPPGELPRFALGLGPFNEKDLVFESNDVQVYINPSDYEELRVAVIDFVDDERGRGFVVIKGQTDACGLVSCEECGEEDTCEE</sequence>
<dbReference type="SUPFAM" id="SSF89360">
    <property type="entry name" value="HesB-like domain"/>
    <property type="match status" value="1"/>
</dbReference>
<dbReference type="InterPro" id="IPR035903">
    <property type="entry name" value="HesB-like_dom_sf"/>
</dbReference>
<name>A0ABT5XHQ0_9EURY</name>
<accession>A0ABT5XHQ0</accession>
<organism evidence="1 2">
    <name type="scientific">Candidatus Methanocrinis alkalitolerans</name>
    <dbReference type="NCBI Taxonomy" id="3033395"/>
    <lineage>
        <taxon>Archaea</taxon>
        <taxon>Methanobacteriati</taxon>
        <taxon>Methanobacteriota</taxon>
        <taxon>Stenosarchaea group</taxon>
        <taxon>Methanomicrobia</taxon>
        <taxon>Methanotrichales</taxon>
        <taxon>Methanotrichaceae</taxon>
        <taxon>Methanocrinis</taxon>
    </lineage>
</organism>
<evidence type="ECO:0000313" key="1">
    <source>
        <dbReference type="EMBL" id="MDF0594234.1"/>
    </source>
</evidence>
<dbReference type="Gene3D" id="2.60.300.12">
    <property type="entry name" value="HesB-like domain"/>
    <property type="match status" value="1"/>
</dbReference>